<dbReference type="GO" id="GO:0008757">
    <property type="term" value="F:S-adenosylmethionine-dependent methyltransferase activity"/>
    <property type="evidence" value="ECO:0007669"/>
    <property type="project" value="InterPro"/>
</dbReference>
<dbReference type="InterPro" id="IPR029063">
    <property type="entry name" value="SAM-dependent_MTases_sf"/>
</dbReference>
<dbReference type="GeneID" id="95549984"/>
<dbReference type="InterPro" id="IPR050834">
    <property type="entry name" value="Glycosyltransf_2"/>
</dbReference>
<dbReference type="CDD" id="cd02440">
    <property type="entry name" value="AdoMet_MTases"/>
    <property type="match status" value="1"/>
</dbReference>
<dbReference type="Gene3D" id="3.90.550.10">
    <property type="entry name" value="Spore Coat Polysaccharide Biosynthesis Protein SpsA, Chain A"/>
    <property type="match status" value="2"/>
</dbReference>
<dbReference type="Pfam" id="PF08241">
    <property type="entry name" value="Methyltransf_11"/>
    <property type="match status" value="1"/>
</dbReference>
<keyword evidence="4" id="KW-1185">Reference proteome</keyword>
<name>A0A1X7H690_TRICW</name>
<feature type="domain" description="Glycosyltransferase 2-like" evidence="1">
    <location>
        <begin position="5"/>
        <end position="127"/>
    </location>
</feature>
<dbReference type="RefSeq" id="WP_085230606.1">
    <property type="nucleotide sequence ID" value="NZ_CADFGO010000009.1"/>
</dbReference>
<dbReference type="Proteomes" id="UP000192911">
    <property type="component" value="Unassembled WGS sequence"/>
</dbReference>
<sequence length="819" mass="89757">MATVSILIPARRADYLGRALISAQRQTFEDIEILVGDDTPDASLEPIVNSFDDPRIRYFHHGFGHARRNAQALWARASGRYVKWLSDEDLLMPTSVALLVDALESHPEAALAFHGRVFIDENDAVIHKPHPLLSIGAQEAIGRDVLVSEMVRRMHNFIGEPSNVMVDRTRATEDDLFAYRSHPLDYLSDVGMYLNLAEKGPIVAVGGYWSMLRRYAAQTLPEEVPNYSAGLYEWELFVRGEAAAGHLSGIGVADAVASLKQQYAPHTGRFPEIARLLANLDEMTQLAPQELLDSERFKADLAEARAAVAMRVARQAPAARAAAPASAPASAPTSAPTSAAPAAHLCAVCEQGVDDWSTQAGGADRTFLDALGTVDGLSASQVCPKCGSNAHERHLWLYTAFSHLLEQAGAMRILHIAPEPRIESRIRRLAPLEYVAVDPFAGTIDLEALGFGEARFDLVVCNHVLERVARPDVVLAELHRCLKPGGHLIAQTSYAPALRQTLEADAALTPQFAVRHFGRADRVRLFGADVPELFRGAGFAGEPVPHASMLGELDAAALGCDAREPFFHFVKDAVPAPRTRATAAPRSARRAPKPIRLVCATRKTQQDFMRETALGRSLSVHRYVEPPELLVFDNNATGLPTLYNAAIEQAASSPAVLVFVHDDVSINDFFWMERIHEALEQFDVVGLAGNVRRAPRQPSWAFPTEALKWDDAANLSGSVGHGKGFPCDSVARFGPSGLECKLLDGLMLIADSERLIERGVRFDERFAFHFYDLDFCRQAELKGLRMGTWPISVVHESGGSFETPAWRAGYESYLSKYGE</sequence>
<dbReference type="EMBL" id="FXAH01000022">
    <property type="protein sequence ID" value="SMF80345.1"/>
    <property type="molecule type" value="Genomic_DNA"/>
</dbReference>
<dbReference type="OrthoDB" id="8769632at2"/>
<feature type="domain" description="Methyltransferase type 11" evidence="2">
    <location>
        <begin position="444"/>
        <end position="489"/>
    </location>
</feature>
<protein>
    <submittedName>
        <fullName evidence="3">Glycosyltransferase like family protein</fullName>
    </submittedName>
</protein>
<keyword evidence="3" id="KW-0808">Transferase</keyword>
<dbReference type="AlphaFoldDB" id="A0A1X7H690"/>
<reference evidence="4" key="1">
    <citation type="submission" date="2017-04" db="EMBL/GenBank/DDBJ databases">
        <authorList>
            <person name="Varghese N."/>
            <person name="Submissions S."/>
        </authorList>
    </citation>
    <scope>NUCLEOTIDE SEQUENCE [LARGE SCALE GENOMIC DNA]</scope>
    <source>
        <strain evidence="4">Ballard 720</strain>
    </source>
</reference>
<dbReference type="STRING" id="28094.SAMN06295900_12241"/>
<accession>A0A1X7H690</accession>
<gene>
    <name evidence="3" type="ORF">SAMN06295900_12241</name>
</gene>
<dbReference type="InterPro" id="IPR001173">
    <property type="entry name" value="Glyco_trans_2-like"/>
</dbReference>
<dbReference type="Pfam" id="PF00535">
    <property type="entry name" value="Glycos_transf_2"/>
    <property type="match status" value="1"/>
</dbReference>
<dbReference type="InterPro" id="IPR013216">
    <property type="entry name" value="Methyltransf_11"/>
</dbReference>
<proteinExistence type="predicted"/>
<dbReference type="PANTHER" id="PTHR43685">
    <property type="entry name" value="GLYCOSYLTRANSFERASE"/>
    <property type="match status" value="1"/>
</dbReference>
<evidence type="ECO:0000259" key="2">
    <source>
        <dbReference type="Pfam" id="PF08241"/>
    </source>
</evidence>
<dbReference type="SUPFAM" id="SSF53335">
    <property type="entry name" value="S-adenosyl-L-methionine-dependent methyltransferases"/>
    <property type="match status" value="1"/>
</dbReference>
<evidence type="ECO:0000259" key="1">
    <source>
        <dbReference type="Pfam" id="PF00535"/>
    </source>
</evidence>
<organism evidence="3 4">
    <name type="scientific">Trinickia caryophylli</name>
    <name type="common">Paraburkholderia caryophylli</name>
    <dbReference type="NCBI Taxonomy" id="28094"/>
    <lineage>
        <taxon>Bacteria</taxon>
        <taxon>Pseudomonadati</taxon>
        <taxon>Pseudomonadota</taxon>
        <taxon>Betaproteobacteria</taxon>
        <taxon>Burkholderiales</taxon>
        <taxon>Burkholderiaceae</taxon>
        <taxon>Trinickia</taxon>
    </lineage>
</organism>
<dbReference type="Gene3D" id="3.40.50.150">
    <property type="entry name" value="Vaccinia Virus protein VP39"/>
    <property type="match status" value="1"/>
</dbReference>
<dbReference type="CDD" id="cd00761">
    <property type="entry name" value="Glyco_tranf_GTA_type"/>
    <property type="match status" value="1"/>
</dbReference>
<dbReference type="SUPFAM" id="SSF53448">
    <property type="entry name" value="Nucleotide-diphospho-sugar transferases"/>
    <property type="match status" value="2"/>
</dbReference>
<dbReference type="PANTHER" id="PTHR43685:SF2">
    <property type="entry name" value="GLYCOSYLTRANSFERASE 2-LIKE DOMAIN-CONTAINING PROTEIN"/>
    <property type="match status" value="1"/>
</dbReference>
<evidence type="ECO:0000313" key="4">
    <source>
        <dbReference type="Proteomes" id="UP000192911"/>
    </source>
</evidence>
<evidence type="ECO:0000313" key="3">
    <source>
        <dbReference type="EMBL" id="SMF80345.1"/>
    </source>
</evidence>
<dbReference type="InterPro" id="IPR029044">
    <property type="entry name" value="Nucleotide-diphossugar_trans"/>
</dbReference>